<evidence type="ECO:0000313" key="3">
    <source>
        <dbReference type="Proteomes" id="UP001211907"/>
    </source>
</evidence>
<accession>A0AAD5T080</accession>
<comment type="caution">
    <text evidence="2">The sequence shown here is derived from an EMBL/GenBank/DDBJ whole genome shotgun (WGS) entry which is preliminary data.</text>
</comment>
<dbReference type="Proteomes" id="UP001211907">
    <property type="component" value="Unassembled WGS sequence"/>
</dbReference>
<protein>
    <submittedName>
        <fullName evidence="2">Uncharacterized protein</fullName>
    </submittedName>
</protein>
<feature type="non-terminal residue" evidence="2">
    <location>
        <position position="315"/>
    </location>
</feature>
<feature type="region of interest" description="Disordered" evidence="1">
    <location>
        <begin position="17"/>
        <end position="38"/>
    </location>
</feature>
<proteinExistence type="predicted"/>
<evidence type="ECO:0000313" key="2">
    <source>
        <dbReference type="EMBL" id="KAJ3109597.1"/>
    </source>
</evidence>
<reference evidence="2" key="1">
    <citation type="submission" date="2020-05" db="EMBL/GenBank/DDBJ databases">
        <title>Phylogenomic resolution of chytrid fungi.</title>
        <authorList>
            <person name="Stajich J.E."/>
            <person name="Amses K."/>
            <person name="Simmons R."/>
            <person name="Seto K."/>
            <person name="Myers J."/>
            <person name="Bonds A."/>
            <person name="Quandt C.A."/>
            <person name="Barry K."/>
            <person name="Liu P."/>
            <person name="Grigoriev I."/>
            <person name="Longcore J.E."/>
            <person name="James T.Y."/>
        </authorList>
    </citation>
    <scope>NUCLEOTIDE SEQUENCE</scope>
    <source>
        <strain evidence="2">JEL0513</strain>
    </source>
</reference>
<sequence length="315" mass="35564">MQYLRSLINENESCPIPDIRKHVSTGGSNKQQQNPVCPSARCQKQLKPWYAQDSSDDENECGNRFSNKKKQYGKSSSHSKPNFFADDNYFEREFFQRHSSGSENDECPAKNSRSVKFSVNKNDFEGDDGCGSGPKKLQSSRQIMVSVKENIVDELLEDRERDELQALLIKKLLKSSSTTRNRAGIIQALVSGQNIPPQVIAKLLAEDCIMDHMSKKIICKLLQDSVNNRHADHIIHDLVLDVSHLSDQNQKIVTRENFIKDNMTVKHVQKLTAPNASKKIVTPECISEFFETLAEAQEVGFGAFVTPRGVKYGPY</sequence>
<gene>
    <name evidence="2" type="ORF">HK100_003272</name>
</gene>
<feature type="compositionally biased region" description="Polar residues" evidence="1">
    <location>
        <begin position="25"/>
        <end position="36"/>
    </location>
</feature>
<organism evidence="2 3">
    <name type="scientific">Physocladia obscura</name>
    <dbReference type="NCBI Taxonomy" id="109957"/>
    <lineage>
        <taxon>Eukaryota</taxon>
        <taxon>Fungi</taxon>
        <taxon>Fungi incertae sedis</taxon>
        <taxon>Chytridiomycota</taxon>
        <taxon>Chytridiomycota incertae sedis</taxon>
        <taxon>Chytridiomycetes</taxon>
        <taxon>Chytridiales</taxon>
        <taxon>Chytriomycetaceae</taxon>
        <taxon>Physocladia</taxon>
    </lineage>
</organism>
<evidence type="ECO:0000256" key="1">
    <source>
        <dbReference type="SAM" id="MobiDB-lite"/>
    </source>
</evidence>
<dbReference type="AlphaFoldDB" id="A0AAD5T080"/>
<dbReference type="EMBL" id="JADGJH010001804">
    <property type="protein sequence ID" value="KAJ3109597.1"/>
    <property type="molecule type" value="Genomic_DNA"/>
</dbReference>
<name>A0AAD5T080_9FUNG</name>
<keyword evidence="3" id="KW-1185">Reference proteome</keyword>